<feature type="compositionally biased region" description="Basic and acidic residues" evidence="1">
    <location>
        <begin position="219"/>
        <end position="264"/>
    </location>
</feature>
<feature type="region of interest" description="Disordered" evidence="1">
    <location>
        <begin position="213"/>
        <end position="264"/>
    </location>
</feature>
<reference evidence="2 3" key="1">
    <citation type="submission" date="2020-07" db="EMBL/GenBank/DDBJ databases">
        <title>Sequencing the genomes of 1000 actinobacteria strains.</title>
        <authorList>
            <person name="Klenk H.-P."/>
        </authorList>
    </citation>
    <scope>NUCLEOTIDE SEQUENCE [LARGE SCALE GENOMIC DNA]</scope>
    <source>
        <strain evidence="2 3">DSM 100723</strain>
    </source>
</reference>
<dbReference type="AlphaFoldDB" id="A0A7W3IP09"/>
<sequence>MPSATFLHGVRTPWSAVPAALRDRLLARTGPLVAEPEDRTGGMATGLAVVLHGRRGSFFAKAIDAVENPVGAQMYRRESEVADALPAHPTVPALVGAEQVDLPDGGRWWVNLLEARPGEPVTHPWSGRDLDRVLTAWCDLRTRLRATPWSGSAGLSELLTGWRRIAEDPDDDWHRLALRWRDREAAMAAVVDGGADGRSGVLSHIDLRADNILVTGPGDDPHTGDHGAVDHGSDDHRGDDHGADDHRGDDHGRDDHRGDDHGGAGREGVTFVDWAHPGLAAPWADVAILLADVVGSGAAVECGGTIDVVDAFCRCEPGTDPELAVGLITGLGAFLHLRAVREPVNPLMPHRHTWSAAQSEQLGRFAEVHTR</sequence>
<gene>
    <name evidence="2" type="ORF">FHX74_000197</name>
</gene>
<keyword evidence="3" id="KW-1185">Reference proteome</keyword>
<dbReference type="RefSeq" id="WP_182558234.1">
    <property type="nucleotide sequence ID" value="NZ_JACGWT010000001.1"/>
</dbReference>
<dbReference type="Proteomes" id="UP000523079">
    <property type="component" value="Unassembled WGS sequence"/>
</dbReference>
<protein>
    <recommendedName>
        <fullName evidence="4">Phosphotransferase enzyme family protein</fullName>
    </recommendedName>
</protein>
<dbReference type="SUPFAM" id="SSF56112">
    <property type="entry name" value="Protein kinase-like (PK-like)"/>
    <property type="match status" value="1"/>
</dbReference>
<comment type="caution">
    <text evidence="2">The sequence shown here is derived from an EMBL/GenBank/DDBJ whole genome shotgun (WGS) entry which is preliminary data.</text>
</comment>
<evidence type="ECO:0000313" key="3">
    <source>
        <dbReference type="Proteomes" id="UP000523079"/>
    </source>
</evidence>
<evidence type="ECO:0000313" key="2">
    <source>
        <dbReference type="EMBL" id="MBA8792603.1"/>
    </source>
</evidence>
<dbReference type="EMBL" id="JACGWT010000001">
    <property type="protein sequence ID" value="MBA8792603.1"/>
    <property type="molecule type" value="Genomic_DNA"/>
</dbReference>
<proteinExistence type="predicted"/>
<dbReference type="InterPro" id="IPR011009">
    <property type="entry name" value="Kinase-like_dom_sf"/>
</dbReference>
<evidence type="ECO:0000256" key="1">
    <source>
        <dbReference type="SAM" id="MobiDB-lite"/>
    </source>
</evidence>
<evidence type="ECO:0008006" key="4">
    <source>
        <dbReference type="Google" id="ProtNLM"/>
    </source>
</evidence>
<accession>A0A7W3IP09</accession>
<name>A0A7W3IP09_9ACTN</name>
<organism evidence="2 3">
    <name type="scientific">Microlunatus kandeliicorticis</name>
    <dbReference type="NCBI Taxonomy" id="1759536"/>
    <lineage>
        <taxon>Bacteria</taxon>
        <taxon>Bacillati</taxon>
        <taxon>Actinomycetota</taxon>
        <taxon>Actinomycetes</taxon>
        <taxon>Propionibacteriales</taxon>
        <taxon>Propionibacteriaceae</taxon>
        <taxon>Microlunatus</taxon>
    </lineage>
</organism>